<evidence type="ECO:0000313" key="2">
    <source>
        <dbReference type="EMBL" id="ADP77088.1"/>
    </source>
</evidence>
<dbReference type="Pfam" id="PF04321">
    <property type="entry name" value="RmlD_sub_bind"/>
    <property type="match status" value="1"/>
</dbReference>
<evidence type="ECO:0000259" key="1">
    <source>
        <dbReference type="Pfam" id="PF04321"/>
    </source>
</evidence>
<dbReference type="EMBL" id="CP002278">
    <property type="protein sequence ID" value="ADP77088.1"/>
    <property type="molecule type" value="Genomic_DNA"/>
</dbReference>
<dbReference type="GO" id="GO:0019305">
    <property type="term" value="P:dTDP-rhamnose biosynthetic process"/>
    <property type="evidence" value="ECO:0007669"/>
    <property type="project" value="TreeGrafter"/>
</dbReference>
<keyword evidence="3" id="KW-1185">Reference proteome</keyword>
<reference evidence="2 3" key="1">
    <citation type="journal article" date="2010" name="Stand. Genomic Sci.">
        <title>Complete genome sequence of Methanothermus fervidus type strain (V24S).</title>
        <authorList>
            <person name="Anderson I."/>
            <person name="Djao O.D."/>
            <person name="Misra M."/>
            <person name="Chertkov O."/>
            <person name="Nolan M."/>
            <person name="Lucas S."/>
            <person name="Lapidus A."/>
            <person name="Del Rio T.G."/>
            <person name="Tice H."/>
            <person name="Cheng J.F."/>
            <person name="Tapia R."/>
            <person name="Han C."/>
            <person name="Goodwin L."/>
            <person name="Pitluck S."/>
            <person name="Liolios K."/>
            <person name="Ivanova N."/>
            <person name="Mavromatis K."/>
            <person name="Mikhailova N."/>
            <person name="Pati A."/>
            <person name="Brambilla E."/>
            <person name="Chen A."/>
            <person name="Palaniappan K."/>
            <person name="Land M."/>
            <person name="Hauser L."/>
            <person name="Chang Y.J."/>
            <person name="Jeffries C.D."/>
            <person name="Sikorski J."/>
            <person name="Spring S."/>
            <person name="Rohde M."/>
            <person name="Eichinger K."/>
            <person name="Huber H."/>
            <person name="Wirth R."/>
            <person name="Goker M."/>
            <person name="Detter J.C."/>
            <person name="Woyke T."/>
            <person name="Bristow J."/>
            <person name="Eisen J.A."/>
            <person name="Markowitz V."/>
            <person name="Hugenholtz P."/>
            <person name="Klenk H.P."/>
            <person name="Kyrpides N.C."/>
        </authorList>
    </citation>
    <scope>NUCLEOTIDE SEQUENCE [LARGE SCALE GENOMIC DNA]</scope>
    <source>
        <strain evidence="3">ATCC 43054 / DSM 2088 / JCM 10308 / V24 S</strain>
    </source>
</reference>
<dbReference type="AlphaFoldDB" id="E3GXQ6"/>
<dbReference type="Gene3D" id="3.90.25.10">
    <property type="entry name" value="UDP-galactose 4-epimerase, domain 1"/>
    <property type="match status" value="1"/>
</dbReference>
<dbReference type="Gene3D" id="3.40.50.720">
    <property type="entry name" value="NAD(P)-binding Rossmann-like Domain"/>
    <property type="match status" value="1"/>
</dbReference>
<dbReference type="Proteomes" id="UP000002315">
    <property type="component" value="Chromosome"/>
</dbReference>
<dbReference type="NCBIfam" id="TIGR01214">
    <property type="entry name" value="rmlD"/>
    <property type="match status" value="1"/>
</dbReference>
<sequence length="280" mass="32308">MKVLVTGSTGMLGKELINVLKDEYEVKGVSSKDFDIRNLNETIEGIKEFNPEVVIHTAAFTDVDGSEHKKDLAYKVNSIGTRNVAVACNITNSSLLYISTDYVFDGKKGSPYYEYDKPNPINVYGKTKYLGEVYVRDLLNKFYIVRTSWLYGPYGSNFVDTMLQLAENKDEIKVVDDQVGSPTYTLDLSLAIKKLIKEPRYGIYHLTNSGHCSWYEFAKQIFKEMNLDVKLTPIKTEESRRPAKRPKFSVLKNYNWEVEGFKKLRHYKDALKNYLRRIRT</sequence>
<evidence type="ECO:0000313" key="3">
    <source>
        <dbReference type="Proteomes" id="UP000002315"/>
    </source>
</evidence>
<proteinExistence type="predicted"/>
<dbReference type="GO" id="GO:0005829">
    <property type="term" value="C:cytosol"/>
    <property type="evidence" value="ECO:0007669"/>
    <property type="project" value="TreeGrafter"/>
</dbReference>
<dbReference type="GO" id="GO:0008831">
    <property type="term" value="F:dTDP-4-dehydrorhamnose reductase activity"/>
    <property type="evidence" value="ECO:0007669"/>
    <property type="project" value="UniProtKB-EC"/>
</dbReference>
<organism evidence="2 3">
    <name type="scientific">Methanothermus fervidus (strain ATCC 43054 / DSM 2088 / JCM 10308 / V24 S)</name>
    <dbReference type="NCBI Taxonomy" id="523846"/>
    <lineage>
        <taxon>Archaea</taxon>
        <taxon>Methanobacteriati</taxon>
        <taxon>Methanobacteriota</taxon>
        <taxon>Methanomada group</taxon>
        <taxon>Methanobacteria</taxon>
        <taxon>Methanobacteriales</taxon>
        <taxon>Methanothermaceae</taxon>
        <taxon>Methanothermus</taxon>
    </lineage>
</organism>
<dbReference type="KEGG" id="mfv:Mfer_0285"/>
<dbReference type="InterPro" id="IPR005913">
    <property type="entry name" value="dTDP_dehydrorham_reduct"/>
</dbReference>
<dbReference type="InterPro" id="IPR036291">
    <property type="entry name" value="NAD(P)-bd_dom_sf"/>
</dbReference>
<dbReference type="PANTHER" id="PTHR10491:SF4">
    <property type="entry name" value="METHIONINE ADENOSYLTRANSFERASE 2 SUBUNIT BETA"/>
    <property type="match status" value="1"/>
</dbReference>
<feature type="domain" description="RmlD-like substrate binding" evidence="1">
    <location>
        <begin position="1"/>
        <end position="278"/>
    </location>
</feature>
<dbReference type="HOGENOM" id="CLU_045518_1_2_2"/>
<dbReference type="OrthoDB" id="4907at2157"/>
<dbReference type="InterPro" id="IPR029903">
    <property type="entry name" value="RmlD-like-bd"/>
</dbReference>
<protein>
    <submittedName>
        <fullName evidence="2">dTDP-4-dehydrorhamnose reductase</fullName>
        <ecNumber evidence="2">1.1.1.133</ecNumber>
    </submittedName>
</protein>
<dbReference type="CDD" id="cd05254">
    <property type="entry name" value="dTDP_HR_like_SDR_e"/>
    <property type="match status" value="1"/>
</dbReference>
<dbReference type="PANTHER" id="PTHR10491">
    <property type="entry name" value="DTDP-4-DEHYDRORHAMNOSE REDUCTASE"/>
    <property type="match status" value="1"/>
</dbReference>
<dbReference type="EC" id="1.1.1.133" evidence="2"/>
<dbReference type="STRING" id="523846.Mfer_0285"/>
<gene>
    <name evidence="2" type="ordered locus">Mfer_0285</name>
</gene>
<keyword evidence="2" id="KW-0560">Oxidoreductase</keyword>
<dbReference type="SUPFAM" id="SSF51735">
    <property type="entry name" value="NAD(P)-binding Rossmann-fold domains"/>
    <property type="match status" value="1"/>
</dbReference>
<accession>E3GXQ6</accession>
<name>E3GXQ6_METFV</name>